<feature type="compositionally biased region" description="Acidic residues" evidence="1">
    <location>
        <begin position="1635"/>
        <end position="1646"/>
    </location>
</feature>
<dbReference type="GO" id="GO:0019992">
    <property type="term" value="F:diacylglycerol binding"/>
    <property type="evidence" value="ECO:0007669"/>
    <property type="project" value="InterPro"/>
</dbReference>
<feature type="compositionally biased region" description="Basic and acidic residues" evidence="1">
    <location>
        <begin position="751"/>
        <end position="779"/>
    </location>
</feature>
<feature type="compositionally biased region" description="Basic and acidic residues" evidence="1">
    <location>
        <begin position="1443"/>
        <end position="1479"/>
    </location>
</feature>
<evidence type="ECO:0000313" key="4">
    <source>
        <dbReference type="Proteomes" id="UP001152622"/>
    </source>
</evidence>
<dbReference type="GO" id="GO:0061789">
    <property type="term" value="P:dense core granule priming"/>
    <property type="evidence" value="ECO:0007669"/>
    <property type="project" value="TreeGrafter"/>
</dbReference>
<comment type="caution">
    <text evidence="3">The sequence shown here is derived from an EMBL/GenBank/DDBJ whole genome shotgun (WGS) entry which is preliminary data.</text>
</comment>
<keyword evidence="4" id="KW-1185">Reference proteome</keyword>
<feature type="region of interest" description="Disordered" evidence="1">
    <location>
        <begin position="1181"/>
        <end position="1201"/>
    </location>
</feature>
<dbReference type="InterPro" id="IPR035892">
    <property type="entry name" value="C2_domain_sf"/>
</dbReference>
<protein>
    <recommendedName>
        <fullName evidence="2">C2 domain-containing protein</fullName>
    </recommendedName>
</protein>
<dbReference type="GO" id="GO:0099525">
    <property type="term" value="P:presynaptic dense core vesicle exocytosis"/>
    <property type="evidence" value="ECO:0007669"/>
    <property type="project" value="TreeGrafter"/>
</dbReference>
<feature type="compositionally biased region" description="Polar residues" evidence="1">
    <location>
        <begin position="1426"/>
        <end position="1436"/>
    </location>
</feature>
<dbReference type="Gene3D" id="2.60.40.150">
    <property type="entry name" value="C2 domain"/>
    <property type="match status" value="1"/>
</dbReference>
<dbReference type="GO" id="GO:0043195">
    <property type="term" value="C:terminal bouton"/>
    <property type="evidence" value="ECO:0007669"/>
    <property type="project" value="TreeGrafter"/>
</dbReference>
<feature type="region of interest" description="Disordered" evidence="1">
    <location>
        <begin position="162"/>
        <end position="213"/>
    </location>
</feature>
<dbReference type="GO" id="GO:0030672">
    <property type="term" value="C:synaptic vesicle membrane"/>
    <property type="evidence" value="ECO:0007669"/>
    <property type="project" value="TreeGrafter"/>
</dbReference>
<dbReference type="GO" id="GO:0035249">
    <property type="term" value="P:synaptic transmission, glutamatergic"/>
    <property type="evidence" value="ECO:0007669"/>
    <property type="project" value="TreeGrafter"/>
</dbReference>
<feature type="region of interest" description="Disordered" evidence="1">
    <location>
        <begin position="501"/>
        <end position="523"/>
    </location>
</feature>
<dbReference type="GO" id="GO:0042734">
    <property type="term" value="C:presynaptic membrane"/>
    <property type="evidence" value="ECO:0007669"/>
    <property type="project" value="TreeGrafter"/>
</dbReference>
<dbReference type="GO" id="GO:0005516">
    <property type="term" value="F:calmodulin binding"/>
    <property type="evidence" value="ECO:0007669"/>
    <property type="project" value="TreeGrafter"/>
</dbReference>
<feature type="compositionally biased region" description="Basic and acidic residues" evidence="1">
    <location>
        <begin position="1706"/>
        <end position="1717"/>
    </location>
</feature>
<dbReference type="GO" id="GO:0016082">
    <property type="term" value="P:synaptic vesicle priming"/>
    <property type="evidence" value="ECO:0007669"/>
    <property type="project" value="TreeGrafter"/>
</dbReference>
<dbReference type="SMART" id="SM00239">
    <property type="entry name" value="C2"/>
    <property type="match status" value="1"/>
</dbReference>
<accession>A0A9Q1GBT1</accession>
<feature type="compositionally biased region" description="Polar residues" evidence="1">
    <location>
        <begin position="692"/>
        <end position="724"/>
    </location>
</feature>
<sequence length="1749" mass="192981">MSLLCVRVKKAKLLGPPDKFNTYVTLKVQNVKSTTVTVRGDQPCWEQDFMFEISRLDLGLIVEVWNKGLIWDTMVGTAWIPLDTIRQSDEEGPGEWTSLDSEVLMKADEIYGTKNPTPHRVLLDTRFELPFDIPEEEARYWTRKLERINTMQIHDECPLHDDQRRSLPSVPSQCSLDDHDSAVDDRDSDYRSETNSLPPRYHTTAQPNSSMHQYPMGRRLPHQAFSRESATDSMQSYDMECREPRGTRGRVQIIPVDSGMGVEDWESKYKVPGSVLDDDIDLEEEQWEEDEDSKSVNYPMASVQSEHKGSGFYQTVEYGIGQRKKKHSSHGIGRGDMRLVYKGAGSSEDETSPPEISVIPTTRHFQQHRQEQVLQQVARMEEQAERRTHQYRSCKDELIYKTRMWAKTKLKSTLENYAAFQEQEATREEEEEARLRARSEYDSTGSDELQYSMGSEEELDKDTYMVNSVYSEDENYYNQSRYTSYYEGYSEQPQAYQDKNSIKGKVGGRDPEGMSPGEESNEDYMDTMDELKNLVDSVSEYLAVKEEEMSKYELLPKGQGSLKTEPGKLEQRKEESCEALKDETTVEPGIAGVKNAMSSLFSSITEKVGSGSKQLSNSVDKLVSSPHSEGKETPEAMPLTQSGISKLLSFIPKPAGPTPVAVVPPASQESVSDKKFSLQSLLPFHTSDHSRPQGSEQETQPPGTEVQSTGSGNRVQEPTVNQPPSIVDSMFGRLNPLRLFSDKLPTTDEDSQPKEENERLGSRESREESIDQPKSDGRMSLEMPESAQLEDQSSVDGEGILQRSGSGSQDLQTERESSGQTPELLEKEVFDKPGSQSETGCAKPASQEESQDTGFFSPFKKSITSLISTAPAEKPAQVSQVINRLNLLLNHLTNKVDFSQGCSIRLLQPSSKPVALALCLKNRKQTGKTCNGKISFLDSKHPLVSQEEARKYRQFSNVLETALQQKEKVTLCGFKIPLYNEDELLWAPGQHQRDSLLFSAPVDLSAAFTKGDKIMNMNLGCFSQMFEESILAQKEQPVDFTMYKLKKVKMEMEQLHPTNVVICEPSLEATDLTVQMKIKHGGPYWQNQGLKELSAQTDCVSLSYTSTTCTSPGHYEQNRPQKRQPQIPEIRIGHADEWSSELEKKMHAAEEQLNEPIQKISSFFSAIGDFVGKATDWVAVHSGQPSNQRNGGPQKLPEPDKSVLDSSAEVFSGFMSSFKMFTGPSTPSKPATSSFFSAPQSSFFKSPGPQPQQKSSFFNLPTSLPAESLKGDLFGMFKGVEPPKPAETKPSPTVKPQPGAQHVKMGPKETTASAAGVRDQAKAAGEVTVISKSDDVDKIKPETVGPAAEAGDNRTTIDEFETLSETKADTSELSVTTVRVSTVGAEPKPESEVAKTISEVRQDSDDLSQTAKCIPVEDDTKCTGEDVSSTMETDTLLTAAAGEESHPPDATVEEKDILPQADLHQEEPWVIKGEPEGKGIAKAGPLSESLKEAPPADKSQLAAEPLPAKSMFEISSLSGPSFGFMSGTGDSGKPFGSLFSPPTVCEATQAPQAEGGSLLSEFKSFSASLFQEEKLAAGKEDPSAASVLGKKLGLPWQTPEVPKPQSLPSFVPQPKAKNVKPEAEINDAPSKTEPDQLEQDSDETEGADSSGTDEPSEVSLEKSQSLDKGKERQEVSKLASVDIVEDETLSVSAVKPKVQFSLPETGKSKPQDSKDENSLSEPLTPADSSAGPQQDTHSKQDLEKRPVVA</sequence>
<gene>
    <name evidence="3" type="ORF">SKAU_G00014360</name>
</gene>
<dbReference type="GO" id="GO:0016081">
    <property type="term" value="P:synaptic vesicle docking"/>
    <property type="evidence" value="ECO:0007669"/>
    <property type="project" value="TreeGrafter"/>
</dbReference>
<evidence type="ECO:0000313" key="3">
    <source>
        <dbReference type="EMBL" id="KAJ8380658.1"/>
    </source>
</evidence>
<dbReference type="InterPro" id="IPR027080">
    <property type="entry name" value="Unc-13"/>
</dbReference>
<feature type="region of interest" description="Disordered" evidence="1">
    <location>
        <begin position="1594"/>
        <end position="1749"/>
    </location>
</feature>
<evidence type="ECO:0000259" key="2">
    <source>
        <dbReference type="PROSITE" id="PS50004"/>
    </source>
</evidence>
<dbReference type="GO" id="GO:0098831">
    <property type="term" value="C:presynaptic active zone cytoplasmic component"/>
    <property type="evidence" value="ECO:0007669"/>
    <property type="project" value="TreeGrafter"/>
</dbReference>
<feature type="region of interest" description="Disordered" evidence="1">
    <location>
        <begin position="1338"/>
        <end position="1357"/>
    </location>
</feature>
<dbReference type="InterPro" id="IPR000008">
    <property type="entry name" value="C2_dom"/>
</dbReference>
<dbReference type="OrthoDB" id="5831756at2759"/>
<feature type="compositionally biased region" description="Basic and acidic residues" evidence="1">
    <location>
        <begin position="176"/>
        <end position="192"/>
    </location>
</feature>
<feature type="region of interest" description="Disordered" evidence="1">
    <location>
        <begin position="1282"/>
        <end position="1328"/>
    </location>
</feature>
<proteinExistence type="predicted"/>
<dbReference type="GO" id="GO:0017075">
    <property type="term" value="F:syntaxin-1 binding"/>
    <property type="evidence" value="ECO:0007669"/>
    <property type="project" value="TreeGrafter"/>
</dbReference>
<dbReference type="PROSITE" id="PS50004">
    <property type="entry name" value="C2"/>
    <property type="match status" value="1"/>
</dbReference>
<dbReference type="PANTHER" id="PTHR10480">
    <property type="entry name" value="PROTEIN UNC-13 HOMOLOG"/>
    <property type="match status" value="1"/>
</dbReference>
<evidence type="ECO:0000256" key="1">
    <source>
        <dbReference type="SAM" id="MobiDB-lite"/>
    </source>
</evidence>
<dbReference type="PANTHER" id="PTHR10480:SF8">
    <property type="entry name" value="PROTEIN UNC-13 HOMOLOG B"/>
    <property type="match status" value="1"/>
</dbReference>
<feature type="region of interest" description="Disordered" evidence="1">
    <location>
        <begin position="608"/>
        <end position="641"/>
    </location>
</feature>
<feature type="compositionally biased region" description="Polar residues" evidence="1">
    <location>
        <begin position="1726"/>
        <end position="1735"/>
    </location>
</feature>
<dbReference type="EMBL" id="JAINUF010000001">
    <property type="protein sequence ID" value="KAJ8380658.1"/>
    <property type="molecule type" value="Genomic_DNA"/>
</dbReference>
<feature type="compositionally biased region" description="Basic and acidic residues" evidence="1">
    <location>
        <begin position="1736"/>
        <end position="1749"/>
    </location>
</feature>
<dbReference type="CDD" id="cd08394">
    <property type="entry name" value="C2A_Munc13"/>
    <property type="match status" value="1"/>
</dbReference>
<feature type="region of interest" description="Disordered" evidence="1">
    <location>
        <begin position="1380"/>
        <end position="1500"/>
    </location>
</feature>
<feature type="region of interest" description="Disordered" evidence="1">
    <location>
        <begin position="555"/>
        <end position="581"/>
    </location>
</feature>
<feature type="compositionally biased region" description="Basic and acidic residues" evidence="1">
    <location>
        <begin position="1664"/>
        <end position="1675"/>
    </location>
</feature>
<feature type="region of interest" description="Disordered" evidence="1">
    <location>
        <begin position="421"/>
        <end position="458"/>
    </location>
</feature>
<feature type="domain" description="C2" evidence="2">
    <location>
        <begin position="1"/>
        <end position="97"/>
    </location>
</feature>
<feature type="compositionally biased region" description="Basic and acidic residues" evidence="1">
    <location>
        <begin position="1387"/>
        <end position="1404"/>
    </location>
</feature>
<feature type="region of interest" description="Disordered" evidence="1">
    <location>
        <begin position="653"/>
        <end position="855"/>
    </location>
</feature>
<feature type="compositionally biased region" description="Polar residues" evidence="1">
    <location>
        <begin position="608"/>
        <end position="619"/>
    </location>
</feature>
<dbReference type="Pfam" id="PF00168">
    <property type="entry name" value="C2"/>
    <property type="match status" value="1"/>
</dbReference>
<feature type="compositionally biased region" description="Polar residues" evidence="1">
    <location>
        <begin position="193"/>
        <end position="212"/>
    </location>
</feature>
<dbReference type="FunFam" id="2.60.40.150:FF:000031">
    <property type="entry name" value="Protein unc-13 homolog B"/>
    <property type="match status" value="1"/>
</dbReference>
<feature type="compositionally biased region" description="Basic and acidic residues" evidence="1">
    <location>
        <begin position="565"/>
        <end position="581"/>
    </location>
</feature>
<dbReference type="GO" id="GO:0031594">
    <property type="term" value="C:neuromuscular junction"/>
    <property type="evidence" value="ECO:0007669"/>
    <property type="project" value="TreeGrafter"/>
</dbReference>
<dbReference type="SUPFAM" id="SSF49562">
    <property type="entry name" value="C2 domain (Calcium/lipid-binding domain, CaLB)"/>
    <property type="match status" value="1"/>
</dbReference>
<reference evidence="3" key="1">
    <citation type="journal article" date="2023" name="Science">
        <title>Genome structures resolve the early diversification of teleost fishes.</title>
        <authorList>
            <person name="Parey E."/>
            <person name="Louis A."/>
            <person name="Montfort J."/>
            <person name="Bouchez O."/>
            <person name="Roques C."/>
            <person name="Iampietro C."/>
            <person name="Lluch J."/>
            <person name="Castinel A."/>
            <person name="Donnadieu C."/>
            <person name="Desvignes T."/>
            <person name="Floi Bucao C."/>
            <person name="Jouanno E."/>
            <person name="Wen M."/>
            <person name="Mejri S."/>
            <person name="Dirks R."/>
            <person name="Jansen H."/>
            <person name="Henkel C."/>
            <person name="Chen W.J."/>
            <person name="Zahm M."/>
            <person name="Cabau C."/>
            <person name="Klopp C."/>
            <person name="Thompson A.W."/>
            <person name="Robinson-Rechavi M."/>
            <person name="Braasch I."/>
            <person name="Lecointre G."/>
            <person name="Bobe J."/>
            <person name="Postlethwait J.H."/>
            <person name="Berthelot C."/>
            <person name="Roest Crollius H."/>
            <person name="Guiguen Y."/>
        </authorList>
    </citation>
    <scope>NUCLEOTIDE SEQUENCE</scope>
    <source>
        <strain evidence="3">WJC10195</strain>
    </source>
</reference>
<organism evidence="3 4">
    <name type="scientific">Synaphobranchus kaupii</name>
    <name type="common">Kaup's arrowtooth eel</name>
    <dbReference type="NCBI Taxonomy" id="118154"/>
    <lineage>
        <taxon>Eukaryota</taxon>
        <taxon>Metazoa</taxon>
        <taxon>Chordata</taxon>
        <taxon>Craniata</taxon>
        <taxon>Vertebrata</taxon>
        <taxon>Euteleostomi</taxon>
        <taxon>Actinopterygii</taxon>
        <taxon>Neopterygii</taxon>
        <taxon>Teleostei</taxon>
        <taxon>Anguilliformes</taxon>
        <taxon>Synaphobranchidae</taxon>
        <taxon>Synaphobranchus</taxon>
    </lineage>
</organism>
<feature type="compositionally biased region" description="Polar residues" evidence="1">
    <location>
        <begin position="442"/>
        <end position="453"/>
    </location>
</feature>
<name>A0A9Q1GBT1_SYNKA</name>
<dbReference type="Proteomes" id="UP001152622">
    <property type="component" value="Chromosome 1"/>
</dbReference>